<evidence type="ECO:0000256" key="1">
    <source>
        <dbReference type="SAM" id="Phobius"/>
    </source>
</evidence>
<dbReference type="AlphaFoldDB" id="A0A327JPR9"/>
<dbReference type="Proteomes" id="UP000249299">
    <property type="component" value="Unassembled WGS sequence"/>
</dbReference>
<keyword evidence="1" id="KW-1133">Transmembrane helix</keyword>
<dbReference type="RefSeq" id="WP_111434063.1">
    <property type="nucleotide sequence ID" value="NZ_NPEV01000015.1"/>
</dbReference>
<sequence length="199" mass="22556">MRDIATSTGKTIGRMARRLVPRRFLANEDGVYAIEFALVSIWFFPLLFMIFEVAFTIFANQLLDNAVSDTARLIRTGQAQQQSFSKAKFKEQVCDKLTSMFDCDAFLHIDVRTYDNFTSANAASNPVDEVTDDEGDTKLKVDEGKMQYDQGGARDIVVVRAYYEWPMISPMTGLIFSDMSNGRRLLASVAAFRNEPFPW</sequence>
<feature type="transmembrane region" description="Helical" evidence="1">
    <location>
        <begin position="31"/>
        <end position="51"/>
    </location>
</feature>
<keyword evidence="4" id="KW-1185">Reference proteome</keyword>
<keyword evidence="1" id="KW-0472">Membrane</keyword>
<reference evidence="3 4" key="1">
    <citation type="submission" date="2017-07" db="EMBL/GenBank/DDBJ databases">
        <title>Draft Genome Sequences of Select Purple Nonsulfur Bacteria.</title>
        <authorList>
            <person name="Lasarre B."/>
            <person name="Mckinlay J.B."/>
        </authorList>
    </citation>
    <scope>NUCLEOTIDE SEQUENCE [LARGE SCALE GENOMIC DNA]</scope>
    <source>
        <strain evidence="3 4">DSM 11290</strain>
    </source>
</reference>
<keyword evidence="1" id="KW-0812">Transmembrane</keyword>
<evidence type="ECO:0000313" key="3">
    <source>
        <dbReference type="EMBL" id="RAI27715.1"/>
    </source>
</evidence>
<accession>A0A327JPR9</accession>
<dbReference type="OrthoDB" id="7349713at2"/>
<gene>
    <name evidence="3" type="ORF">CH339_09195</name>
</gene>
<protein>
    <recommendedName>
        <fullName evidence="2">TadE-like domain-containing protein</fullName>
    </recommendedName>
</protein>
<dbReference type="EMBL" id="NPEV01000015">
    <property type="protein sequence ID" value="RAI27715.1"/>
    <property type="molecule type" value="Genomic_DNA"/>
</dbReference>
<evidence type="ECO:0000259" key="2">
    <source>
        <dbReference type="Pfam" id="PF07811"/>
    </source>
</evidence>
<feature type="domain" description="TadE-like" evidence="2">
    <location>
        <begin position="30"/>
        <end position="72"/>
    </location>
</feature>
<dbReference type="Pfam" id="PF07811">
    <property type="entry name" value="TadE"/>
    <property type="match status" value="1"/>
</dbReference>
<evidence type="ECO:0000313" key="4">
    <source>
        <dbReference type="Proteomes" id="UP000249299"/>
    </source>
</evidence>
<comment type="caution">
    <text evidence="3">The sequence shown here is derived from an EMBL/GenBank/DDBJ whole genome shotgun (WGS) entry which is preliminary data.</text>
</comment>
<proteinExistence type="predicted"/>
<name>A0A327JPR9_9HYPH</name>
<organism evidence="3 4">
    <name type="scientific">Rhodobium orientis</name>
    <dbReference type="NCBI Taxonomy" id="34017"/>
    <lineage>
        <taxon>Bacteria</taxon>
        <taxon>Pseudomonadati</taxon>
        <taxon>Pseudomonadota</taxon>
        <taxon>Alphaproteobacteria</taxon>
        <taxon>Hyphomicrobiales</taxon>
        <taxon>Rhodobiaceae</taxon>
        <taxon>Rhodobium</taxon>
    </lineage>
</organism>
<dbReference type="InterPro" id="IPR012495">
    <property type="entry name" value="TadE-like_dom"/>
</dbReference>